<dbReference type="PANTHER" id="PTHR34818:SF1">
    <property type="entry name" value="PROTEIN BLI-3"/>
    <property type="match status" value="1"/>
</dbReference>
<accession>A0A179DMA7</accession>
<sequence length="162" mass="18515">MKNQENLEKLKDLLKGSKICMLSTYNEDKGIHTRPMAYQEIDESGTIYFFTKEYSSKIDEISVNNEIDISFTNTDDSNYVVLKANASLSKDRAKMEELFNPMVKVWFPEGLEDPNISLIKADVQSAEYWDSTSSKMVFLFNAAKSLITGEQYNEGEHGKIEL</sequence>
<evidence type="ECO:0000313" key="2">
    <source>
        <dbReference type="EMBL" id="OAQ42175.1"/>
    </source>
</evidence>
<dbReference type="Pfam" id="PF16242">
    <property type="entry name" value="Pyrid_ox_like"/>
    <property type="match status" value="1"/>
</dbReference>
<gene>
    <name evidence="2" type="ORF">A5893_03400</name>
</gene>
<evidence type="ECO:0000313" key="3">
    <source>
        <dbReference type="Proteomes" id="UP000078459"/>
    </source>
</evidence>
<reference evidence="2 3" key="1">
    <citation type="submission" date="2016-04" db="EMBL/GenBank/DDBJ databases">
        <authorList>
            <person name="Evans L.H."/>
            <person name="Alamgir A."/>
            <person name="Owens N."/>
            <person name="Weber N.D."/>
            <person name="Virtaneva K."/>
            <person name="Barbian K."/>
            <person name="Babar A."/>
            <person name="Rosenke K."/>
        </authorList>
    </citation>
    <scope>NUCLEOTIDE SEQUENCE [LARGE SCALE GENOMIC DNA]</scope>
    <source>
        <strain evidence="2 3">CCM 8644</strain>
    </source>
</reference>
<organism evidence="2 3">
    <name type="scientific">Pedobacter psychrophilus</name>
    <dbReference type="NCBI Taxonomy" id="1826909"/>
    <lineage>
        <taxon>Bacteria</taxon>
        <taxon>Pseudomonadati</taxon>
        <taxon>Bacteroidota</taxon>
        <taxon>Sphingobacteriia</taxon>
        <taxon>Sphingobacteriales</taxon>
        <taxon>Sphingobacteriaceae</taxon>
        <taxon>Pedobacter</taxon>
    </lineage>
</organism>
<dbReference type="Gene3D" id="2.30.110.10">
    <property type="entry name" value="Electron Transport, Fmn-binding Protein, Chain A"/>
    <property type="match status" value="1"/>
</dbReference>
<dbReference type="OrthoDB" id="1432662at2"/>
<evidence type="ECO:0000259" key="1">
    <source>
        <dbReference type="Pfam" id="PF16242"/>
    </source>
</evidence>
<protein>
    <recommendedName>
        <fullName evidence="1">General stress protein FMN-binding split barrel domain-containing protein</fullName>
    </recommendedName>
</protein>
<dbReference type="PANTHER" id="PTHR34818">
    <property type="entry name" value="PROTEIN BLI-3"/>
    <property type="match status" value="1"/>
</dbReference>
<dbReference type="InterPro" id="IPR012349">
    <property type="entry name" value="Split_barrel_FMN-bd"/>
</dbReference>
<dbReference type="AlphaFoldDB" id="A0A179DMA7"/>
<dbReference type="EMBL" id="LWHJ01000011">
    <property type="protein sequence ID" value="OAQ42175.1"/>
    <property type="molecule type" value="Genomic_DNA"/>
</dbReference>
<comment type="caution">
    <text evidence="2">The sequence shown here is derived from an EMBL/GenBank/DDBJ whole genome shotgun (WGS) entry which is preliminary data.</text>
</comment>
<dbReference type="InterPro" id="IPR038725">
    <property type="entry name" value="YdaG_split_barrel_FMN-bd"/>
</dbReference>
<dbReference type="STRING" id="1826909.A5893_03400"/>
<proteinExistence type="predicted"/>
<name>A0A179DMA7_9SPHI</name>
<dbReference type="SUPFAM" id="SSF50475">
    <property type="entry name" value="FMN-binding split barrel"/>
    <property type="match status" value="1"/>
</dbReference>
<keyword evidence="3" id="KW-1185">Reference proteome</keyword>
<reference evidence="2 3" key="2">
    <citation type="submission" date="2016-06" db="EMBL/GenBank/DDBJ databases">
        <title>Pedobacter psychrophilus sp. nov., isolated from Antarctic fragmentary rock.</title>
        <authorList>
            <person name="Svec P."/>
        </authorList>
    </citation>
    <scope>NUCLEOTIDE SEQUENCE [LARGE SCALE GENOMIC DNA]</scope>
    <source>
        <strain evidence="2 3">CCM 8644</strain>
    </source>
</reference>
<dbReference type="Proteomes" id="UP000078459">
    <property type="component" value="Unassembled WGS sequence"/>
</dbReference>
<dbReference type="InterPro" id="IPR052917">
    <property type="entry name" value="Stress-Dev_Protein"/>
</dbReference>
<feature type="domain" description="General stress protein FMN-binding split barrel" evidence="1">
    <location>
        <begin position="6"/>
        <end position="153"/>
    </location>
</feature>
<dbReference type="RefSeq" id="WP_068821204.1">
    <property type="nucleotide sequence ID" value="NZ_LWHJ01000011.1"/>
</dbReference>